<protein>
    <submittedName>
        <fullName evidence="2">Uncharacterized protein</fullName>
    </submittedName>
</protein>
<dbReference type="STRING" id="930117.SAMN05216225_102119"/>
<dbReference type="Proteomes" id="UP000183988">
    <property type="component" value="Unassembled WGS sequence"/>
</dbReference>
<feature type="chain" id="PRO_5039573844" evidence="1">
    <location>
        <begin position="22"/>
        <end position="193"/>
    </location>
</feature>
<dbReference type="OrthoDB" id="2451641at2"/>
<name>A0A1M5I318_9BACI</name>
<feature type="signal peptide" evidence="1">
    <location>
        <begin position="1"/>
        <end position="21"/>
    </location>
</feature>
<organism evidence="2 3">
    <name type="scientific">Ornithinibacillus halophilus</name>
    <dbReference type="NCBI Taxonomy" id="930117"/>
    <lineage>
        <taxon>Bacteria</taxon>
        <taxon>Bacillati</taxon>
        <taxon>Bacillota</taxon>
        <taxon>Bacilli</taxon>
        <taxon>Bacillales</taxon>
        <taxon>Bacillaceae</taxon>
        <taxon>Ornithinibacillus</taxon>
    </lineage>
</organism>
<reference evidence="2 3" key="1">
    <citation type="submission" date="2016-11" db="EMBL/GenBank/DDBJ databases">
        <authorList>
            <person name="Jaros S."/>
            <person name="Januszkiewicz K."/>
            <person name="Wedrychowicz H."/>
        </authorList>
    </citation>
    <scope>NUCLEOTIDE SEQUENCE [LARGE SCALE GENOMIC DNA]</scope>
    <source>
        <strain evidence="2 3">IBRC-M 10683</strain>
    </source>
</reference>
<dbReference type="RefSeq" id="WP_072890464.1">
    <property type="nucleotide sequence ID" value="NZ_FQVW01000021.1"/>
</dbReference>
<dbReference type="AlphaFoldDB" id="A0A1M5I318"/>
<evidence type="ECO:0000256" key="1">
    <source>
        <dbReference type="SAM" id="SignalP"/>
    </source>
</evidence>
<sequence length="193" mass="21853">MRKLIVLAVFLVILTACQQQEETFDAVAKEAELIDFEISMVDISSDSSFVYDLELNNEAINSLHKTVEYYENGELVKTIVDSSTRITDYDKEDDYRVVVLQNNVTEKQQNWTSAFFSNSGSAVTKANLVRESEFNSSLHSGVSPEINLTIGEKTPIAFIIETNKNSISTNSEQPINHYIDRYEAVYVFSIELN</sequence>
<gene>
    <name evidence="2" type="ORF">SAMN05216225_102119</name>
</gene>
<dbReference type="PROSITE" id="PS51257">
    <property type="entry name" value="PROKAR_LIPOPROTEIN"/>
    <property type="match status" value="1"/>
</dbReference>
<evidence type="ECO:0000313" key="2">
    <source>
        <dbReference type="EMBL" id="SHG22459.1"/>
    </source>
</evidence>
<evidence type="ECO:0000313" key="3">
    <source>
        <dbReference type="Proteomes" id="UP000183988"/>
    </source>
</evidence>
<accession>A0A1M5I318</accession>
<dbReference type="EMBL" id="FQVW01000021">
    <property type="protein sequence ID" value="SHG22459.1"/>
    <property type="molecule type" value="Genomic_DNA"/>
</dbReference>
<keyword evidence="3" id="KW-1185">Reference proteome</keyword>
<proteinExistence type="predicted"/>
<keyword evidence="1" id="KW-0732">Signal</keyword>